<evidence type="ECO:0000256" key="3">
    <source>
        <dbReference type="ARBA" id="ARBA00035294"/>
    </source>
</evidence>
<dbReference type="EMBL" id="ACZL01000009">
    <property type="protein sequence ID" value="EHI56417.1"/>
    <property type="molecule type" value="Genomic_DNA"/>
</dbReference>
<dbReference type="HAMAP" id="MF_00360">
    <property type="entry name" value="Ribosomal_bS6"/>
    <property type="match status" value="1"/>
</dbReference>
<name>G5GFZ3_9FIRM</name>
<proteinExistence type="inferred from homology"/>
<evidence type="ECO:0000256" key="1">
    <source>
        <dbReference type="ARBA" id="ARBA00009512"/>
    </source>
</evidence>
<comment type="caution">
    <text evidence="5">The sequence shown here is derived from an EMBL/GenBank/DDBJ whole genome shotgun (WGS) entry which is preliminary data.</text>
</comment>
<comment type="function">
    <text evidence="2 4">Binds together with bS18 to 16S ribosomal RNA.</text>
</comment>
<dbReference type="InterPro" id="IPR014717">
    <property type="entry name" value="Transl_elong_EF1B/ribsomal_bS6"/>
</dbReference>
<dbReference type="InterPro" id="IPR035980">
    <property type="entry name" value="Ribosomal_bS6_sf"/>
</dbReference>
<dbReference type="CDD" id="cd00473">
    <property type="entry name" value="bS6"/>
    <property type="match status" value="1"/>
</dbReference>
<dbReference type="InterPro" id="IPR020814">
    <property type="entry name" value="Ribosomal_S6_plastid/chlpt"/>
</dbReference>
<sequence length="118" mass="13783">MTVKYELALVLNARLEEEAKNAALEKVKGYIADFGGKIANIDDWGKKRFAYEINKMKEGFYYFIQFESEDKKCPNELEAHLRIMEPVVRYLIVKCEEKAKAKKKKARVNTEQETETQV</sequence>
<keyword evidence="4" id="KW-0687">Ribonucleoprotein</keyword>
<dbReference type="GO" id="GO:0070181">
    <property type="term" value="F:small ribosomal subunit rRNA binding"/>
    <property type="evidence" value="ECO:0007669"/>
    <property type="project" value="TreeGrafter"/>
</dbReference>
<dbReference type="PANTHER" id="PTHR21011">
    <property type="entry name" value="MITOCHONDRIAL 28S RIBOSOMAL PROTEIN S6"/>
    <property type="match status" value="1"/>
</dbReference>
<dbReference type="InterPro" id="IPR000529">
    <property type="entry name" value="Ribosomal_bS6"/>
</dbReference>
<keyword evidence="4" id="KW-0699">rRNA-binding</keyword>
<accession>G5GFZ3</accession>
<dbReference type="GO" id="GO:0005737">
    <property type="term" value="C:cytoplasm"/>
    <property type="evidence" value="ECO:0007669"/>
    <property type="project" value="UniProtKB-ARBA"/>
</dbReference>
<gene>
    <name evidence="4" type="primary">rpsF</name>
    <name evidence="5" type="ORF">HMPREF9333_00482</name>
</gene>
<dbReference type="NCBIfam" id="TIGR00166">
    <property type="entry name" value="S6"/>
    <property type="match status" value="1"/>
</dbReference>
<dbReference type="GO" id="GO:1990904">
    <property type="term" value="C:ribonucleoprotein complex"/>
    <property type="evidence" value="ECO:0007669"/>
    <property type="project" value="UniProtKB-KW"/>
</dbReference>
<keyword evidence="6" id="KW-1185">Reference proteome</keyword>
<reference evidence="5 6" key="1">
    <citation type="submission" date="2011-08" db="EMBL/GenBank/DDBJ databases">
        <title>The Genome Sequence of Johnsonella ignava ATCC 51276.</title>
        <authorList>
            <consortium name="The Broad Institute Genome Sequencing Platform"/>
            <person name="Earl A."/>
            <person name="Ward D."/>
            <person name="Feldgarden M."/>
            <person name="Gevers D."/>
            <person name="Izard J."/>
            <person name="Blanton J.M."/>
            <person name="Baranova O.V."/>
            <person name="Dewhirst F.E."/>
            <person name="Young S.K."/>
            <person name="Zeng Q."/>
            <person name="Gargeya S."/>
            <person name="Fitzgerald M."/>
            <person name="Haas B."/>
            <person name="Abouelleil A."/>
            <person name="Alvarado L."/>
            <person name="Arachchi H.M."/>
            <person name="Berlin A."/>
            <person name="Brown A."/>
            <person name="Chapman S.B."/>
            <person name="Chen Z."/>
            <person name="Dunbar C."/>
            <person name="Freedman E."/>
            <person name="Gearin G."/>
            <person name="Gellesch M."/>
            <person name="Goldberg J."/>
            <person name="Griggs A."/>
            <person name="Gujja S."/>
            <person name="Heiman D."/>
            <person name="Howarth C."/>
            <person name="Larson L."/>
            <person name="Lui A."/>
            <person name="MacDonald P.J.P."/>
            <person name="Montmayeur A."/>
            <person name="Murphy C."/>
            <person name="Neiman D."/>
            <person name="Pearson M."/>
            <person name="Priest M."/>
            <person name="Roberts A."/>
            <person name="Saif S."/>
            <person name="Shea T."/>
            <person name="Shenoy N."/>
            <person name="Sisk P."/>
            <person name="Stolte C."/>
            <person name="Sykes S."/>
            <person name="Wortman J."/>
            <person name="Nusbaum C."/>
            <person name="Birren B."/>
        </authorList>
    </citation>
    <scope>NUCLEOTIDE SEQUENCE [LARGE SCALE GENOMIC DNA]</scope>
    <source>
        <strain evidence="5 6">ATCC 51276</strain>
    </source>
</reference>
<evidence type="ECO:0000313" key="6">
    <source>
        <dbReference type="Proteomes" id="UP000003011"/>
    </source>
</evidence>
<dbReference type="Pfam" id="PF01250">
    <property type="entry name" value="Ribosomal_S6"/>
    <property type="match status" value="1"/>
</dbReference>
<dbReference type="SUPFAM" id="SSF54995">
    <property type="entry name" value="Ribosomal protein S6"/>
    <property type="match status" value="1"/>
</dbReference>
<dbReference type="GO" id="GO:0006412">
    <property type="term" value="P:translation"/>
    <property type="evidence" value="ECO:0007669"/>
    <property type="project" value="UniProtKB-UniRule"/>
</dbReference>
<dbReference type="PATRIC" id="fig|679200.3.peg.512"/>
<dbReference type="Proteomes" id="UP000003011">
    <property type="component" value="Unassembled WGS sequence"/>
</dbReference>
<evidence type="ECO:0000256" key="4">
    <source>
        <dbReference type="HAMAP-Rule" id="MF_00360"/>
    </source>
</evidence>
<dbReference type="Gene3D" id="3.30.70.60">
    <property type="match status" value="1"/>
</dbReference>
<dbReference type="AlphaFoldDB" id="G5GFZ3"/>
<comment type="similarity">
    <text evidence="1 4">Belongs to the bacterial ribosomal protein bS6 family.</text>
</comment>
<evidence type="ECO:0000313" key="5">
    <source>
        <dbReference type="EMBL" id="EHI56417.1"/>
    </source>
</evidence>
<keyword evidence="4" id="KW-0694">RNA-binding</keyword>
<dbReference type="RefSeq" id="WP_005539556.1">
    <property type="nucleotide sequence ID" value="NZ_JH378829.1"/>
</dbReference>
<dbReference type="STRING" id="679200.HMPREF9333_00482"/>
<dbReference type="GO" id="GO:0005840">
    <property type="term" value="C:ribosome"/>
    <property type="evidence" value="ECO:0007669"/>
    <property type="project" value="UniProtKB-KW"/>
</dbReference>
<keyword evidence="4 5" id="KW-0689">Ribosomal protein</keyword>
<protein>
    <recommendedName>
        <fullName evidence="3 4">Small ribosomal subunit protein bS6</fullName>
    </recommendedName>
</protein>
<dbReference type="OrthoDB" id="9812702at2"/>
<dbReference type="eggNOG" id="COG0360">
    <property type="taxonomic scope" value="Bacteria"/>
</dbReference>
<evidence type="ECO:0000256" key="2">
    <source>
        <dbReference type="ARBA" id="ARBA00035104"/>
    </source>
</evidence>
<dbReference type="PANTHER" id="PTHR21011:SF1">
    <property type="entry name" value="SMALL RIBOSOMAL SUBUNIT PROTEIN BS6M"/>
    <property type="match status" value="1"/>
</dbReference>
<dbReference type="GO" id="GO:0003735">
    <property type="term" value="F:structural constituent of ribosome"/>
    <property type="evidence" value="ECO:0007669"/>
    <property type="project" value="InterPro"/>
</dbReference>
<organism evidence="5 6">
    <name type="scientific">Johnsonella ignava ATCC 51276</name>
    <dbReference type="NCBI Taxonomy" id="679200"/>
    <lineage>
        <taxon>Bacteria</taxon>
        <taxon>Bacillati</taxon>
        <taxon>Bacillota</taxon>
        <taxon>Clostridia</taxon>
        <taxon>Lachnospirales</taxon>
        <taxon>Lachnospiraceae</taxon>
        <taxon>Johnsonella</taxon>
    </lineage>
</organism>
<dbReference type="HOGENOM" id="CLU_113441_5_3_9"/>